<dbReference type="Proteomes" id="UP000236630">
    <property type="component" value="Unassembled WGS sequence"/>
</dbReference>
<dbReference type="AlphaFoldDB" id="A0A2H5QQY2"/>
<protein>
    <submittedName>
        <fullName evidence="1">Uncharacterized protein</fullName>
    </submittedName>
</protein>
<keyword evidence="2" id="KW-1185">Reference proteome</keyword>
<reference evidence="1 2" key="1">
    <citation type="journal article" date="2017" name="Front. Genet.">
        <title>Draft sequencing of the heterozygous diploid genome of Satsuma (Citrus unshiu Marc.) using a hybrid assembly approach.</title>
        <authorList>
            <person name="Shimizu T."/>
            <person name="Tanizawa Y."/>
            <person name="Mochizuki T."/>
            <person name="Nagasaki H."/>
            <person name="Yoshioka T."/>
            <person name="Toyoda A."/>
            <person name="Fujiyama A."/>
            <person name="Kaminuma E."/>
            <person name="Nakamura Y."/>
        </authorList>
    </citation>
    <scope>NUCLEOTIDE SEQUENCE [LARGE SCALE GENOMIC DNA]</scope>
    <source>
        <strain evidence="2">cv. Miyagawa wase</strain>
    </source>
</reference>
<name>A0A2H5QQY2_CITUN</name>
<sequence length="177" mass="20327">MNPHDIDVEDKVDWSSRTETVFIRIVYDHVKNESAWSEAISQVLLSSDEDREFEENFLGHGVHLDIEDNDSMESLSDTRTEKGLVGQLQLQLSGKTNKSEFDSYFKMASLVMNAKMEMVKCKSVESTSQCVEKWYIEECIEAVEKLGDIDGDTYNKLMDKLVPSNVMVENEQQQQSR</sequence>
<comment type="caution">
    <text evidence="1">The sequence shown here is derived from an EMBL/GenBank/DDBJ whole genome shotgun (WGS) entry which is preliminary data.</text>
</comment>
<dbReference type="EMBL" id="BDQV01000646">
    <property type="protein sequence ID" value="GAY67032.1"/>
    <property type="molecule type" value="Genomic_DNA"/>
</dbReference>
<evidence type="ECO:0000313" key="2">
    <source>
        <dbReference type="Proteomes" id="UP000236630"/>
    </source>
</evidence>
<accession>A0A2H5QQY2</accession>
<proteinExistence type="predicted"/>
<evidence type="ECO:0000313" key="1">
    <source>
        <dbReference type="EMBL" id="GAY67032.1"/>
    </source>
</evidence>
<organism evidence="1 2">
    <name type="scientific">Citrus unshiu</name>
    <name type="common">Satsuma mandarin</name>
    <name type="synonym">Citrus nobilis var. unshiu</name>
    <dbReference type="NCBI Taxonomy" id="55188"/>
    <lineage>
        <taxon>Eukaryota</taxon>
        <taxon>Viridiplantae</taxon>
        <taxon>Streptophyta</taxon>
        <taxon>Embryophyta</taxon>
        <taxon>Tracheophyta</taxon>
        <taxon>Spermatophyta</taxon>
        <taxon>Magnoliopsida</taxon>
        <taxon>eudicotyledons</taxon>
        <taxon>Gunneridae</taxon>
        <taxon>Pentapetalae</taxon>
        <taxon>rosids</taxon>
        <taxon>malvids</taxon>
        <taxon>Sapindales</taxon>
        <taxon>Rutaceae</taxon>
        <taxon>Aurantioideae</taxon>
        <taxon>Citrus</taxon>
    </lineage>
</organism>
<feature type="non-terminal residue" evidence="1">
    <location>
        <position position="177"/>
    </location>
</feature>
<gene>
    <name evidence="1" type="ORF">CUMW_253420</name>
</gene>